<gene>
    <name evidence="1" type="ORF">CROST_016700</name>
</gene>
<dbReference type="Proteomes" id="UP000190951">
    <property type="component" value="Chromosome"/>
</dbReference>
<evidence type="ECO:0000313" key="1">
    <source>
        <dbReference type="EMBL" id="URZ10954.1"/>
    </source>
</evidence>
<reference evidence="1 2" key="1">
    <citation type="submission" date="2022-04" db="EMBL/GenBank/DDBJ databases">
        <title>Genome sequence of C. roseum typestrain.</title>
        <authorList>
            <person name="Poehlein A."/>
            <person name="Schoch T."/>
            <person name="Duerre P."/>
            <person name="Daniel R."/>
        </authorList>
    </citation>
    <scope>NUCLEOTIDE SEQUENCE [LARGE SCALE GENOMIC DNA]</scope>
    <source>
        <strain evidence="1 2">DSM 7320</strain>
    </source>
</reference>
<dbReference type="KEGG" id="crw:CROST_016700"/>
<accession>A0A1S8LDA4</accession>
<sequence>MGQYFEAINITKGEFVEPHDYDSFAGLTEHSYRQNNFMCAVEGLLQKGGAWYKDKIVWAGDYAESGLYTPEGYEGNLYDCASDGVLKKIEPKITTHLSEYLLNHDKKQFINMETLPSYDGGWILHPLSLLTAIGNGEGGGDFYTSDKKMLSYVGSWAGNSISAEDSVPVGYEEIKPNFVEV</sequence>
<dbReference type="AlphaFoldDB" id="A0A1S8LDA4"/>
<organism evidence="1 2">
    <name type="scientific">Clostridium felsineum</name>
    <dbReference type="NCBI Taxonomy" id="36839"/>
    <lineage>
        <taxon>Bacteria</taxon>
        <taxon>Bacillati</taxon>
        <taxon>Bacillota</taxon>
        <taxon>Clostridia</taxon>
        <taxon>Eubacteriales</taxon>
        <taxon>Clostridiaceae</taxon>
        <taxon>Clostridium</taxon>
    </lineage>
</organism>
<dbReference type="EMBL" id="CP096983">
    <property type="protein sequence ID" value="URZ10954.1"/>
    <property type="molecule type" value="Genomic_DNA"/>
</dbReference>
<evidence type="ECO:0000313" key="2">
    <source>
        <dbReference type="Proteomes" id="UP000190951"/>
    </source>
</evidence>
<name>A0A1S8LDA4_9CLOT</name>
<dbReference type="RefSeq" id="WP_077834956.1">
    <property type="nucleotide sequence ID" value="NZ_CP096983.1"/>
</dbReference>
<keyword evidence="2" id="KW-1185">Reference proteome</keyword>
<dbReference type="STRING" id="84029.CROST_11380"/>
<proteinExistence type="predicted"/>
<protein>
    <submittedName>
        <fullName evidence="1">Uncharacterized protein</fullName>
    </submittedName>
</protein>